<evidence type="ECO:0000313" key="2">
    <source>
        <dbReference type="EMBL" id="EPY26603.1"/>
    </source>
</evidence>
<dbReference type="EMBL" id="ATMH01006134">
    <property type="protein sequence ID" value="EPY26679.1"/>
    <property type="molecule type" value="Genomic_DNA"/>
</dbReference>
<dbReference type="Proteomes" id="UP000015354">
    <property type="component" value="Unassembled WGS sequence"/>
</dbReference>
<proteinExistence type="predicted"/>
<dbReference type="EMBL" id="ATMH01006364">
    <property type="protein sequence ID" value="EPY26014.1"/>
    <property type="molecule type" value="Genomic_DNA"/>
</dbReference>
<dbReference type="EMBL" id="ATMH01006172">
    <property type="protein sequence ID" value="EPY26603.1"/>
    <property type="molecule type" value="Genomic_DNA"/>
</dbReference>
<dbReference type="OrthoDB" id="277199at2759"/>
<reference evidence="1 4" key="1">
    <citation type="journal article" date="2013" name="PLoS ONE">
        <title>Predicting the Proteins of Angomonas deanei, Strigomonas culicis and Their Respective Endosymbionts Reveals New Aspects of the Trypanosomatidae Family.</title>
        <authorList>
            <person name="Motta M.C."/>
            <person name="Martins A.C."/>
            <person name="de Souza S.S."/>
            <person name="Catta-Preta C.M."/>
            <person name="Silva R."/>
            <person name="Klein C.C."/>
            <person name="de Almeida L.G."/>
            <person name="de Lima Cunha O."/>
            <person name="Ciapina L.P."/>
            <person name="Brocchi M."/>
            <person name="Colabardini A.C."/>
            <person name="de Araujo Lima B."/>
            <person name="Machado C.R."/>
            <person name="de Almeida Soares C.M."/>
            <person name="Probst C.M."/>
            <person name="de Menezes C.B."/>
            <person name="Thompson C.E."/>
            <person name="Bartholomeu D.C."/>
            <person name="Gradia D.F."/>
            <person name="Pavoni D.P."/>
            <person name="Grisard E.C."/>
            <person name="Fantinatti-Garboggini F."/>
            <person name="Marchini F.K."/>
            <person name="Rodrigues-Luiz G.F."/>
            <person name="Wagner G."/>
            <person name="Goldman G.H."/>
            <person name="Fietto J.L."/>
            <person name="Elias M.C."/>
            <person name="Goldman M.H."/>
            <person name="Sagot M.F."/>
            <person name="Pereira M."/>
            <person name="Stoco P.H."/>
            <person name="de Mendonca-Neto R.P."/>
            <person name="Teixeira S.M."/>
            <person name="Maciel T.E."/>
            <person name="de Oliveira Mendes T.A."/>
            <person name="Urmenyi T.P."/>
            <person name="de Souza W."/>
            <person name="Schenkman S."/>
            <person name="de Vasconcelos A.T."/>
        </authorList>
    </citation>
    <scope>NUCLEOTIDE SEQUENCE [LARGE SCALE GENOMIC DNA]</scope>
</reference>
<reference evidence="1" key="2">
    <citation type="submission" date="2013-03" db="EMBL/GenBank/DDBJ databases">
        <authorList>
            <person name="Motta M.C.M."/>
            <person name="Martins A.C.A."/>
            <person name="Preta C.M.C.C."/>
            <person name="Silva R."/>
            <person name="de Souza S.S."/>
            <person name="Klein C.C."/>
            <person name="de Almeida L.G.P."/>
            <person name="Cunha O.L."/>
            <person name="Colabardini A.C."/>
            <person name="Lima B.A."/>
            <person name="Machado C.R."/>
            <person name="Soares C.M.A."/>
            <person name="de Menezes C.B.A."/>
            <person name="Bartolomeu D.C."/>
            <person name="Grisard E.C."/>
            <person name="Fantinatti-Garboggini F."/>
            <person name="Rodrigues-Luiz G.F."/>
            <person name="Wagner G."/>
            <person name="Goldman G.H."/>
            <person name="Fietto J.L.R."/>
            <person name="Ciapina L.P."/>
            <person name="Brocchi M."/>
            <person name="Elias M.C."/>
            <person name="Goldman M.H.S."/>
            <person name="Sagot M.-F."/>
            <person name="Pereira M."/>
            <person name="Stoco P.H."/>
            <person name="Teixeira S.M.R."/>
            <person name="de Mendonca-Neto R.P."/>
            <person name="Maciel T.E.F."/>
            <person name="Mendes T.A.O."/>
            <person name="Urmenyi T.P."/>
            <person name="Teixeira M.M.G."/>
            <person name="de Camargo E.F.P."/>
            <person name="de Sousa W."/>
            <person name="Schenkman S."/>
            <person name="de Vasconcelos A.T.R."/>
        </authorList>
    </citation>
    <scope>NUCLEOTIDE SEQUENCE</scope>
</reference>
<comment type="caution">
    <text evidence="1">The sequence shown here is derived from an EMBL/GenBank/DDBJ whole genome shotgun (WGS) entry which is preliminary data.</text>
</comment>
<accession>S9UBA5</accession>
<evidence type="ECO:0000313" key="1">
    <source>
        <dbReference type="EMBL" id="EPY26014.1"/>
    </source>
</evidence>
<dbReference type="AlphaFoldDB" id="S9UBA5"/>
<sequence length="343" mass="38739">MASAHDNNEVFDSAEDMSGYFADAGVEVSDRFVRRLHRFYEKYNPSNMRKVEEYLRAYRGAEEQLFAILVSKYGPEPVCEKTFKSNNLFFSSEGDSVKQGVRCRFPKTVSAIEGNTDCETPYWAGGSSLVSHRDVLSLLEEHDTANKELKKCYVGVFGSHPEDCWNGMTYITNADGIAAPDTLFLSHIWAATLESGKTLFNQGIRYERFTLYCTDECQQGGGHERWRLCVYRNANSPYVLLRTVWDPIVVPEPLPLSHSHLSEDYGSFDSDPLSVSANAISNKDSAPQPLQPSETPVAQLTEHFKKILSEMEERILGRIISLDERVAKVEKRMDHLASTSHTK</sequence>
<evidence type="ECO:0000313" key="3">
    <source>
        <dbReference type="EMBL" id="EPY26679.1"/>
    </source>
</evidence>
<gene>
    <name evidence="3" type="ORF">STCU_06134</name>
    <name evidence="2" type="ORF">STCU_06172</name>
    <name evidence="1" type="ORF">STCU_06364</name>
</gene>
<name>S9UBA5_9TRYP</name>
<dbReference type="PANTHER" id="PTHR39666">
    <property type="entry name" value="RANBP2-TYPE DOMAIN-CONTAINING PROTEIN"/>
    <property type="match status" value="1"/>
</dbReference>
<evidence type="ECO:0000313" key="4">
    <source>
        <dbReference type="Proteomes" id="UP000015354"/>
    </source>
</evidence>
<dbReference type="PANTHER" id="PTHR39666:SF4">
    <property type="match status" value="1"/>
</dbReference>
<organism evidence="1 4">
    <name type="scientific">Strigomonas culicis</name>
    <dbReference type="NCBI Taxonomy" id="28005"/>
    <lineage>
        <taxon>Eukaryota</taxon>
        <taxon>Discoba</taxon>
        <taxon>Euglenozoa</taxon>
        <taxon>Kinetoplastea</taxon>
        <taxon>Metakinetoplastina</taxon>
        <taxon>Trypanosomatida</taxon>
        <taxon>Trypanosomatidae</taxon>
        <taxon>Strigomonadinae</taxon>
        <taxon>Strigomonas</taxon>
    </lineage>
</organism>
<protein>
    <submittedName>
        <fullName evidence="1">Uncharacterized protein</fullName>
    </submittedName>
</protein>
<keyword evidence="4" id="KW-1185">Reference proteome</keyword>